<keyword evidence="7" id="KW-0675">Receptor</keyword>
<evidence type="ECO:0000256" key="1">
    <source>
        <dbReference type="ARBA" id="ARBA00004370"/>
    </source>
</evidence>
<dbReference type="Pfam" id="PF00001">
    <property type="entry name" value="7tm_1"/>
    <property type="match status" value="1"/>
</dbReference>
<keyword evidence="8" id="KW-1185">Reference proteome</keyword>
<dbReference type="AlphaFoldDB" id="A0A3M7Q615"/>
<feature type="transmembrane region" description="Helical" evidence="5">
    <location>
        <begin position="540"/>
        <end position="563"/>
    </location>
</feature>
<name>A0A3M7Q615_BRAPC</name>
<keyword evidence="2 5" id="KW-0812">Transmembrane</keyword>
<feature type="transmembrane region" description="Helical" evidence="5">
    <location>
        <begin position="24"/>
        <end position="47"/>
    </location>
</feature>
<evidence type="ECO:0000259" key="6">
    <source>
        <dbReference type="PROSITE" id="PS50262"/>
    </source>
</evidence>
<proteinExistence type="predicted"/>
<gene>
    <name evidence="7" type="ORF">BpHYR1_003876</name>
</gene>
<dbReference type="PROSITE" id="PS50262">
    <property type="entry name" value="G_PROTEIN_RECEP_F1_2"/>
    <property type="match status" value="1"/>
</dbReference>
<dbReference type="GO" id="GO:0004930">
    <property type="term" value="F:G protein-coupled receptor activity"/>
    <property type="evidence" value="ECO:0007669"/>
    <property type="project" value="InterPro"/>
</dbReference>
<evidence type="ECO:0000313" key="8">
    <source>
        <dbReference type="Proteomes" id="UP000276133"/>
    </source>
</evidence>
<evidence type="ECO:0000313" key="7">
    <source>
        <dbReference type="EMBL" id="RNA06783.1"/>
    </source>
</evidence>
<dbReference type="OrthoDB" id="9990906at2759"/>
<reference evidence="7 8" key="1">
    <citation type="journal article" date="2018" name="Sci. Rep.">
        <title>Genomic signatures of local adaptation to the degree of environmental predictability in rotifers.</title>
        <authorList>
            <person name="Franch-Gras L."/>
            <person name="Hahn C."/>
            <person name="Garcia-Roger E.M."/>
            <person name="Carmona M.J."/>
            <person name="Serra M."/>
            <person name="Gomez A."/>
        </authorList>
    </citation>
    <scope>NUCLEOTIDE SEQUENCE [LARGE SCALE GENOMIC DNA]</scope>
    <source>
        <strain evidence="7">HYR1</strain>
    </source>
</reference>
<dbReference type="GO" id="GO:0016020">
    <property type="term" value="C:membrane"/>
    <property type="evidence" value="ECO:0007669"/>
    <property type="project" value="UniProtKB-SubCell"/>
</dbReference>
<evidence type="ECO:0000256" key="3">
    <source>
        <dbReference type="ARBA" id="ARBA00022989"/>
    </source>
</evidence>
<dbReference type="CDD" id="cd14978">
    <property type="entry name" value="7tmA_FMRFamide_R-like"/>
    <property type="match status" value="1"/>
</dbReference>
<dbReference type="Proteomes" id="UP000276133">
    <property type="component" value="Unassembled WGS sequence"/>
</dbReference>
<dbReference type="STRING" id="10195.A0A3M7Q615"/>
<dbReference type="InterPro" id="IPR017452">
    <property type="entry name" value="GPCR_Rhodpsn_7TM"/>
</dbReference>
<dbReference type="SUPFAM" id="SSF81321">
    <property type="entry name" value="Family A G protein-coupled receptor-like"/>
    <property type="match status" value="1"/>
</dbReference>
<feature type="transmembrane region" description="Helical" evidence="5">
    <location>
        <begin position="240"/>
        <end position="263"/>
    </location>
</feature>
<protein>
    <submittedName>
        <fullName evidence="7">Thyrotropin-releasing hormone receptor</fullName>
    </submittedName>
</protein>
<dbReference type="Gene3D" id="1.20.1070.10">
    <property type="entry name" value="Rhodopsin 7-helix transmembrane proteins"/>
    <property type="match status" value="1"/>
</dbReference>
<feature type="transmembrane region" description="Helical" evidence="5">
    <location>
        <begin position="500"/>
        <end position="520"/>
    </location>
</feature>
<evidence type="ECO:0000256" key="2">
    <source>
        <dbReference type="ARBA" id="ARBA00022692"/>
    </source>
</evidence>
<dbReference type="PANTHER" id="PTHR46641">
    <property type="entry name" value="FMRFAMIDE RECEPTOR-RELATED"/>
    <property type="match status" value="1"/>
</dbReference>
<comment type="caution">
    <text evidence="7">The sequence shown here is derived from an EMBL/GenBank/DDBJ whole genome shotgun (WGS) entry which is preliminary data.</text>
</comment>
<feature type="transmembrane region" description="Helical" evidence="5">
    <location>
        <begin position="275"/>
        <end position="293"/>
    </location>
</feature>
<dbReference type="InterPro" id="IPR052954">
    <property type="entry name" value="GPCR-Ligand_Int"/>
</dbReference>
<accession>A0A3M7Q615</accession>
<feature type="transmembrane region" description="Helical" evidence="5">
    <location>
        <begin position="433"/>
        <end position="462"/>
    </location>
</feature>
<sequence>MNKKNYPNRKFCIQNKSKKISSNLLIYATSSLNTFLICNFIFSLLIIHSTAQAINNTSIQSFNKDIFKSFLSKSSYQANTFDKINFGAKKIEEKDSTLNSTNKTLNLNELLFLLKSNPSHANLVNEFRSASQVNKEVYEDPAIAQHPFDLGFLKSKLNSDYYFDLESISSDAELNEIYQFLLKLNKNNSDITDRTIEEVKKFASKNPKFVNIFLKNEKMSHIKSEWLNWSRDTRRTFDMIMVFLTCIICMSGLVGNILSLKVFCSTKLPRTSSRIYLIALAVSDGIFLVTHFLDKTCKEIVDLWKIDFPINITDQKQTMCRSFALLRNVCRAISPWLIVAFTFERFLVVIYPHHSSLISKPVLAKRFICVIILLSILVSMYAPILTGVTLTPKRRLKNQNAIERYTKSPAYLNYLKQEFFKSSCDILTDYRKIYLYLTIFYTFVVIIMPLAIVSILNTIIIWRMYKSTDQWIRAKLELHEQELSYKDIRDKKVQVENFKITLTLIIISASFIFLTLPYVINYYILNFYFIRYGDQLQLLILIQKVTELMYILNHSINFFLYIVTRNSFRRVLKEKLYCSCFKSRSYVAVNHVVRHRQTTNANLIAMPNEPRPMSSKKASLNAICEETKADSNKIKVDKNVIDPQTYENYWNDFSESSLKKSSFKCKDGSQKPSKFFLLRAKTSNNK</sequence>
<feature type="transmembrane region" description="Helical" evidence="5">
    <location>
        <begin position="363"/>
        <end position="384"/>
    </location>
</feature>
<dbReference type="InterPro" id="IPR000276">
    <property type="entry name" value="GPCR_Rhodpsn"/>
</dbReference>
<keyword evidence="4 5" id="KW-0472">Membrane</keyword>
<comment type="subcellular location">
    <subcellularLocation>
        <location evidence="1">Membrane</location>
    </subcellularLocation>
</comment>
<dbReference type="EMBL" id="REGN01007283">
    <property type="protein sequence ID" value="RNA06783.1"/>
    <property type="molecule type" value="Genomic_DNA"/>
</dbReference>
<organism evidence="7 8">
    <name type="scientific">Brachionus plicatilis</name>
    <name type="common">Marine rotifer</name>
    <name type="synonym">Brachionus muelleri</name>
    <dbReference type="NCBI Taxonomy" id="10195"/>
    <lineage>
        <taxon>Eukaryota</taxon>
        <taxon>Metazoa</taxon>
        <taxon>Spiralia</taxon>
        <taxon>Gnathifera</taxon>
        <taxon>Rotifera</taxon>
        <taxon>Eurotatoria</taxon>
        <taxon>Monogononta</taxon>
        <taxon>Pseudotrocha</taxon>
        <taxon>Ploima</taxon>
        <taxon>Brachionidae</taxon>
        <taxon>Brachionus</taxon>
    </lineage>
</organism>
<feature type="transmembrane region" description="Helical" evidence="5">
    <location>
        <begin position="333"/>
        <end position="351"/>
    </location>
</feature>
<dbReference type="PRINTS" id="PR00237">
    <property type="entry name" value="GPCRRHODOPSN"/>
</dbReference>
<evidence type="ECO:0000256" key="5">
    <source>
        <dbReference type="SAM" id="Phobius"/>
    </source>
</evidence>
<evidence type="ECO:0000256" key="4">
    <source>
        <dbReference type="ARBA" id="ARBA00023136"/>
    </source>
</evidence>
<feature type="domain" description="G-protein coupled receptors family 1 profile" evidence="6">
    <location>
        <begin position="255"/>
        <end position="561"/>
    </location>
</feature>
<keyword evidence="3 5" id="KW-1133">Transmembrane helix</keyword>